<evidence type="ECO:0000313" key="2">
    <source>
        <dbReference type="EMBL" id="KAK3344342.1"/>
    </source>
</evidence>
<feature type="compositionally biased region" description="Polar residues" evidence="1">
    <location>
        <begin position="483"/>
        <end position="493"/>
    </location>
</feature>
<dbReference type="AlphaFoldDB" id="A0AAJ0MA74"/>
<protein>
    <submittedName>
        <fullName evidence="2">Uncharacterized protein</fullName>
    </submittedName>
</protein>
<feature type="compositionally biased region" description="Low complexity" evidence="1">
    <location>
        <begin position="415"/>
        <end position="440"/>
    </location>
</feature>
<accession>A0AAJ0MA74</accession>
<feature type="region of interest" description="Disordered" evidence="1">
    <location>
        <begin position="26"/>
        <end position="48"/>
    </location>
</feature>
<reference evidence="2" key="1">
    <citation type="journal article" date="2023" name="Mol. Phylogenet. Evol.">
        <title>Genome-scale phylogeny and comparative genomics of the fungal order Sordariales.</title>
        <authorList>
            <person name="Hensen N."/>
            <person name="Bonometti L."/>
            <person name="Westerberg I."/>
            <person name="Brannstrom I.O."/>
            <person name="Guillou S."/>
            <person name="Cros-Aarteil S."/>
            <person name="Calhoun S."/>
            <person name="Haridas S."/>
            <person name="Kuo A."/>
            <person name="Mondo S."/>
            <person name="Pangilinan J."/>
            <person name="Riley R."/>
            <person name="LaButti K."/>
            <person name="Andreopoulos B."/>
            <person name="Lipzen A."/>
            <person name="Chen C."/>
            <person name="Yan M."/>
            <person name="Daum C."/>
            <person name="Ng V."/>
            <person name="Clum A."/>
            <person name="Steindorff A."/>
            <person name="Ohm R.A."/>
            <person name="Martin F."/>
            <person name="Silar P."/>
            <person name="Natvig D.O."/>
            <person name="Lalanne C."/>
            <person name="Gautier V."/>
            <person name="Ament-Velasquez S.L."/>
            <person name="Kruys A."/>
            <person name="Hutchinson M.I."/>
            <person name="Powell A.J."/>
            <person name="Barry K."/>
            <person name="Miller A.N."/>
            <person name="Grigoriev I.V."/>
            <person name="Debuchy R."/>
            <person name="Gladieux P."/>
            <person name="Hiltunen Thoren M."/>
            <person name="Johannesson H."/>
        </authorList>
    </citation>
    <scope>NUCLEOTIDE SEQUENCE</scope>
    <source>
        <strain evidence="2">CBS 955.72</strain>
    </source>
</reference>
<reference evidence="2" key="2">
    <citation type="submission" date="2023-06" db="EMBL/GenBank/DDBJ databases">
        <authorList>
            <consortium name="Lawrence Berkeley National Laboratory"/>
            <person name="Haridas S."/>
            <person name="Hensen N."/>
            <person name="Bonometti L."/>
            <person name="Westerberg I."/>
            <person name="Brannstrom I.O."/>
            <person name="Guillou S."/>
            <person name="Cros-Aarteil S."/>
            <person name="Calhoun S."/>
            <person name="Kuo A."/>
            <person name="Mondo S."/>
            <person name="Pangilinan J."/>
            <person name="Riley R."/>
            <person name="Labutti K."/>
            <person name="Andreopoulos B."/>
            <person name="Lipzen A."/>
            <person name="Chen C."/>
            <person name="Yanf M."/>
            <person name="Daum C."/>
            <person name="Ng V."/>
            <person name="Clum A."/>
            <person name="Steindorff A."/>
            <person name="Ohm R."/>
            <person name="Martin F."/>
            <person name="Silar P."/>
            <person name="Natvig D."/>
            <person name="Lalanne C."/>
            <person name="Gautier V."/>
            <person name="Ament-Velasquez S.L."/>
            <person name="Kruys A."/>
            <person name="Hutchinson M.I."/>
            <person name="Powell A.J."/>
            <person name="Barry K."/>
            <person name="Miller A.N."/>
            <person name="Grigoriev I.V."/>
            <person name="Debuchy R."/>
            <person name="Gladieux P."/>
            <person name="Thoren M.H."/>
            <person name="Johannesson H."/>
        </authorList>
    </citation>
    <scope>NUCLEOTIDE SEQUENCE</scope>
    <source>
        <strain evidence="2">CBS 955.72</strain>
    </source>
</reference>
<organism evidence="2 3">
    <name type="scientific">Lasiosphaeria hispida</name>
    <dbReference type="NCBI Taxonomy" id="260671"/>
    <lineage>
        <taxon>Eukaryota</taxon>
        <taxon>Fungi</taxon>
        <taxon>Dikarya</taxon>
        <taxon>Ascomycota</taxon>
        <taxon>Pezizomycotina</taxon>
        <taxon>Sordariomycetes</taxon>
        <taxon>Sordariomycetidae</taxon>
        <taxon>Sordariales</taxon>
        <taxon>Lasiosphaeriaceae</taxon>
        <taxon>Lasiosphaeria</taxon>
    </lineage>
</organism>
<feature type="compositionally biased region" description="Polar residues" evidence="1">
    <location>
        <begin position="369"/>
        <end position="379"/>
    </location>
</feature>
<comment type="caution">
    <text evidence="2">The sequence shown here is derived from an EMBL/GenBank/DDBJ whole genome shotgun (WGS) entry which is preliminary data.</text>
</comment>
<feature type="compositionally biased region" description="Polar residues" evidence="1">
    <location>
        <begin position="527"/>
        <end position="541"/>
    </location>
</feature>
<evidence type="ECO:0000256" key="1">
    <source>
        <dbReference type="SAM" id="MobiDB-lite"/>
    </source>
</evidence>
<feature type="region of interest" description="Disordered" evidence="1">
    <location>
        <begin position="409"/>
        <end position="548"/>
    </location>
</feature>
<sequence length="548" mass="60588">MSRKCRSEGCTAEILYKTLEGAYVDPTERRPGGIRSPPDRGSPNPYNRYSTGSAPVLSQYCRQHTCCHFMKEEGCTNKKPRHDSVCAIHAQCPIKNCTQARGQYCDTQFDHISGALPRYSRFDLCFDHKCSVRQCQKLRSPRSIFCQAHGCHVEGCKDMSQEKANCCEEHQCQEGGCRTIVDGDYPYCAMHIQCKIKPCGMTRHFLPKTKEYLDFCTDHATCEVNRCRDTKLERSPFCAIHTCHERDCSRNSQGNPYCPEHGCTEIRCENPKLRSSETLVKSKFCAMHTCRGEECQEFVDKLAIFCKSHGCSKEKCHQEAMAEQFCLDHLKAEYMAQGERIARGRDTGRTYPPPARDYYTSAQRGRGRTANTGSITDTVTEADETDSEDDHGDITNGIRGLFAGSNLSNNSKASNGNGTNVNGTTVNGNGNGNEKNTANNSQKRQEKRGRTPAAPPPPPFGNDSKVSNNSNSRKKKKQQQSSGNWDVSHSPRSVGSADSLMAEQGFSGFNTDNADGAAQSAAGIDNIATNSNNGGSTSIRTKNGKREM</sequence>
<keyword evidence="3" id="KW-1185">Reference proteome</keyword>
<proteinExistence type="predicted"/>
<name>A0AAJ0MA74_9PEZI</name>
<gene>
    <name evidence="2" type="ORF">B0T25DRAFT_324143</name>
</gene>
<evidence type="ECO:0000313" key="3">
    <source>
        <dbReference type="Proteomes" id="UP001275084"/>
    </source>
</evidence>
<feature type="region of interest" description="Disordered" evidence="1">
    <location>
        <begin position="343"/>
        <end position="397"/>
    </location>
</feature>
<dbReference type="EMBL" id="JAUIQD010000007">
    <property type="protein sequence ID" value="KAK3344342.1"/>
    <property type="molecule type" value="Genomic_DNA"/>
</dbReference>
<dbReference type="Proteomes" id="UP001275084">
    <property type="component" value="Unassembled WGS sequence"/>
</dbReference>
<feature type="compositionally biased region" description="Acidic residues" evidence="1">
    <location>
        <begin position="380"/>
        <end position="391"/>
    </location>
</feature>